<organism evidence="5 6">
    <name type="scientific">Vibrio variabilis</name>
    <dbReference type="NCBI Taxonomy" id="990271"/>
    <lineage>
        <taxon>Bacteria</taxon>
        <taxon>Pseudomonadati</taxon>
        <taxon>Pseudomonadota</taxon>
        <taxon>Gammaproteobacteria</taxon>
        <taxon>Vibrionales</taxon>
        <taxon>Vibrionaceae</taxon>
        <taxon>Vibrio</taxon>
    </lineage>
</organism>
<keyword evidence="3" id="KW-0804">Transcription</keyword>
<dbReference type="InterPro" id="IPR020449">
    <property type="entry name" value="Tscrpt_reg_AraC-type_HTH"/>
</dbReference>
<evidence type="ECO:0000313" key="5">
    <source>
        <dbReference type="EMBL" id="GAL24760.1"/>
    </source>
</evidence>
<dbReference type="EMBL" id="BBMS01000005">
    <property type="protein sequence ID" value="GAL24760.1"/>
    <property type="molecule type" value="Genomic_DNA"/>
</dbReference>
<evidence type="ECO:0000259" key="4">
    <source>
        <dbReference type="PROSITE" id="PS01124"/>
    </source>
</evidence>
<keyword evidence="6" id="KW-1185">Reference proteome</keyword>
<evidence type="ECO:0000256" key="3">
    <source>
        <dbReference type="ARBA" id="ARBA00023163"/>
    </source>
</evidence>
<dbReference type="Pfam" id="PF07883">
    <property type="entry name" value="Cupin_2"/>
    <property type="match status" value="1"/>
</dbReference>
<evidence type="ECO:0000256" key="1">
    <source>
        <dbReference type="ARBA" id="ARBA00023015"/>
    </source>
</evidence>
<reference evidence="6" key="2">
    <citation type="submission" date="2014-09" db="EMBL/GenBank/DDBJ databases">
        <authorList>
            <consortium name="NBRP consortium"/>
            <person name="Sawabe T."/>
            <person name="Meirelles P."/>
            <person name="Nakanishi M."/>
            <person name="Sayaka M."/>
            <person name="Hattori M."/>
            <person name="Ohkuma M."/>
        </authorList>
    </citation>
    <scope>NUCLEOTIDE SEQUENCE [LARGE SCALE GENOMIC DNA]</scope>
    <source>
        <strain evidence="6">JCM 19239</strain>
    </source>
</reference>
<dbReference type="InterPro" id="IPR018060">
    <property type="entry name" value="HTH_AraC"/>
</dbReference>
<dbReference type="PANTHER" id="PTHR43280:SF27">
    <property type="entry name" value="TRANSCRIPTIONAL REGULATOR MTLR"/>
    <property type="match status" value="1"/>
</dbReference>
<dbReference type="Proteomes" id="UP000029223">
    <property type="component" value="Unassembled WGS sequence"/>
</dbReference>
<protein>
    <submittedName>
        <fullName evidence="5">Transcriptional regulator AraC family</fullName>
    </submittedName>
</protein>
<sequence length="290" mass="33063">MKAIKENVLCTTESFAAYQFEGQNFNHPYHFHHQIEIVVILQSSGKLVVGDHIAPYQQGDIYILGSNLPHAFICSSRAKTAKSLVIQFERNCFGDQFFELPEFKSVNLLLEQAALGVKIVGNEQEAASLHHTIRKTCYSDGLDAIIHLLKLLNELSQIEHLETVLDKFHKTEYSFETHRLNNAINWIDTHYSQPIQLAEVAHLTSLTENAFCRAFKKATGKTFLQYLNDIRVHEAAQLLIESNRSVTDIAYDVGFTNISSFNRYFKKIKGVSPSDLRKQIFDLEESNVNQ</sequence>
<dbReference type="SUPFAM" id="SSF51182">
    <property type="entry name" value="RmlC-like cupins"/>
    <property type="match status" value="1"/>
</dbReference>
<dbReference type="SMART" id="SM00342">
    <property type="entry name" value="HTH_ARAC"/>
    <property type="match status" value="1"/>
</dbReference>
<dbReference type="PROSITE" id="PS00041">
    <property type="entry name" value="HTH_ARAC_FAMILY_1"/>
    <property type="match status" value="1"/>
</dbReference>
<dbReference type="Gene3D" id="2.60.120.10">
    <property type="entry name" value="Jelly Rolls"/>
    <property type="match status" value="1"/>
</dbReference>
<dbReference type="PRINTS" id="PR00032">
    <property type="entry name" value="HTHARAC"/>
</dbReference>
<evidence type="ECO:0000313" key="6">
    <source>
        <dbReference type="Proteomes" id="UP000029223"/>
    </source>
</evidence>
<dbReference type="SUPFAM" id="SSF46689">
    <property type="entry name" value="Homeodomain-like"/>
    <property type="match status" value="2"/>
</dbReference>
<dbReference type="Pfam" id="PF12833">
    <property type="entry name" value="HTH_18"/>
    <property type="match status" value="1"/>
</dbReference>
<name>A0ABQ0J7K7_9VIBR</name>
<keyword evidence="2" id="KW-0238">DNA-binding</keyword>
<comment type="caution">
    <text evidence="5">The sequence shown here is derived from an EMBL/GenBank/DDBJ whole genome shotgun (WGS) entry which is preliminary data.</text>
</comment>
<dbReference type="InterPro" id="IPR009057">
    <property type="entry name" value="Homeodomain-like_sf"/>
</dbReference>
<dbReference type="InterPro" id="IPR014710">
    <property type="entry name" value="RmlC-like_jellyroll"/>
</dbReference>
<dbReference type="PROSITE" id="PS01124">
    <property type="entry name" value="HTH_ARAC_FAMILY_2"/>
    <property type="match status" value="1"/>
</dbReference>
<proteinExistence type="predicted"/>
<reference evidence="6" key="1">
    <citation type="submission" date="2014-09" db="EMBL/GenBank/DDBJ databases">
        <title>Vibrio variabilis JCM 19239. (C206) whole genome shotgun sequence.</title>
        <authorList>
            <person name="Sawabe T."/>
            <person name="Meirelles P."/>
            <person name="Nakanishi M."/>
            <person name="Sayaka M."/>
            <person name="Hattori M."/>
            <person name="Ohkuma M."/>
        </authorList>
    </citation>
    <scope>NUCLEOTIDE SEQUENCE [LARGE SCALE GENOMIC DNA]</scope>
    <source>
        <strain evidence="6">JCM 19239</strain>
    </source>
</reference>
<feature type="domain" description="HTH araC/xylS-type" evidence="4">
    <location>
        <begin position="181"/>
        <end position="279"/>
    </location>
</feature>
<evidence type="ECO:0000256" key="2">
    <source>
        <dbReference type="ARBA" id="ARBA00023125"/>
    </source>
</evidence>
<accession>A0ABQ0J7K7</accession>
<dbReference type="Gene3D" id="1.10.10.60">
    <property type="entry name" value="Homeodomain-like"/>
    <property type="match status" value="2"/>
</dbReference>
<keyword evidence="1" id="KW-0805">Transcription regulation</keyword>
<dbReference type="PANTHER" id="PTHR43280">
    <property type="entry name" value="ARAC-FAMILY TRANSCRIPTIONAL REGULATOR"/>
    <property type="match status" value="1"/>
</dbReference>
<gene>
    <name evidence="5" type="ORF">JCM19239_7360</name>
</gene>
<dbReference type="InterPro" id="IPR018062">
    <property type="entry name" value="HTH_AraC-typ_CS"/>
</dbReference>
<dbReference type="InterPro" id="IPR013096">
    <property type="entry name" value="Cupin_2"/>
</dbReference>
<dbReference type="InterPro" id="IPR011051">
    <property type="entry name" value="RmlC_Cupin_sf"/>
</dbReference>